<proteinExistence type="predicted"/>
<dbReference type="Proteomes" id="UP001281003">
    <property type="component" value="Unassembled WGS sequence"/>
</dbReference>
<feature type="signal peptide" evidence="1">
    <location>
        <begin position="1"/>
        <end position="22"/>
    </location>
</feature>
<accession>A0AAE0NWJ3</accession>
<dbReference type="PANTHER" id="PTHR37315">
    <property type="entry name" value="UPF0311 PROTEIN BLR7842"/>
    <property type="match status" value="1"/>
</dbReference>
<feature type="chain" id="PRO_5041989606" evidence="1">
    <location>
        <begin position="23"/>
        <end position="175"/>
    </location>
</feature>
<comment type="caution">
    <text evidence="2">The sequence shown here is derived from an EMBL/GenBank/DDBJ whole genome shotgun (WGS) entry which is preliminary data.</text>
</comment>
<dbReference type="AlphaFoldDB" id="A0AAE0NWJ3"/>
<keyword evidence="1" id="KW-0732">Signal</keyword>
<dbReference type="EMBL" id="JAUTDP010000015">
    <property type="protein sequence ID" value="KAK3388770.1"/>
    <property type="molecule type" value="Genomic_DNA"/>
</dbReference>
<reference evidence="2" key="2">
    <citation type="submission" date="2023-07" db="EMBL/GenBank/DDBJ databases">
        <authorList>
            <consortium name="Lawrence Berkeley National Laboratory"/>
            <person name="Haridas S."/>
            <person name="Hensen N."/>
            <person name="Bonometti L."/>
            <person name="Westerberg I."/>
            <person name="Brannstrom I.O."/>
            <person name="Guillou S."/>
            <person name="Cros-Aarteil S."/>
            <person name="Calhoun S."/>
            <person name="Kuo A."/>
            <person name="Mondo S."/>
            <person name="Pangilinan J."/>
            <person name="Riley R."/>
            <person name="LaButti K."/>
            <person name="Andreopoulos B."/>
            <person name="Lipzen A."/>
            <person name="Chen C."/>
            <person name="Yanf M."/>
            <person name="Daum C."/>
            <person name="Ng V."/>
            <person name="Clum A."/>
            <person name="Steindorff A."/>
            <person name="Ohm R."/>
            <person name="Martin F."/>
            <person name="Silar P."/>
            <person name="Natvig D."/>
            <person name="Lalanne C."/>
            <person name="Gautier V."/>
            <person name="Ament-velasquez S.L."/>
            <person name="Kruys A."/>
            <person name="Hutchinson M.I."/>
            <person name="Powell A.J."/>
            <person name="Barry K."/>
            <person name="Miller A.N."/>
            <person name="Grigoriev I.V."/>
            <person name="Debuchy R."/>
            <person name="Gladieux P."/>
            <person name="Thoren M.H."/>
            <person name="Johannesson H."/>
        </authorList>
    </citation>
    <scope>NUCLEOTIDE SEQUENCE</scope>
    <source>
        <strain evidence="2">FGSC 1904</strain>
    </source>
</reference>
<sequence length="175" mass="18202">MLSKLTFALFTFILVSIQGSYAKPGDAIAATPAPPGLSFLYSLNCTLGTAIPVGTGPRGTRVVIPITGGTFQGPKIKGKILNLGADWALSSSGGAEATTNVDTRYHLVTDDGANIFIQTNGPAKKDGKIHLRITFETGSTKYYWLNSVVAVGILTTGNGFVAIDAWEVLSPGVAA</sequence>
<keyword evidence="3" id="KW-1185">Reference proteome</keyword>
<dbReference type="PANTHER" id="PTHR37315:SF1">
    <property type="entry name" value="UPF0311 PROTEIN BLR7842"/>
    <property type="match status" value="1"/>
</dbReference>
<evidence type="ECO:0000313" key="3">
    <source>
        <dbReference type="Proteomes" id="UP001281003"/>
    </source>
</evidence>
<dbReference type="Pfam" id="PF11578">
    <property type="entry name" value="DUF3237"/>
    <property type="match status" value="1"/>
</dbReference>
<evidence type="ECO:0000256" key="1">
    <source>
        <dbReference type="SAM" id="SignalP"/>
    </source>
</evidence>
<reference evidence="2" key="1">
    <citation type="journal article" date="2023" name="Mol. Phylogenet. Evol.">
        <title>Genome-scale phylogeny and comparative genomics of the fungal order Sordariales.</title>
        <authorList>
            <person name="Hensen N."/>
            <person name="Bonometti L."/>
            <person name="Westerberg I."/>
            <person name="Brannstrom I.O."/>
            <person name="Guillou S."/>
            <person name="Cros-Aarteil S."/>
            <person name="Calhoun S."/>
            <person name="Haridas S."/>
            <person name="Kuo A."/>
            <person name="Mondo S."/>
            <person name="Pangilinan J."/>
            <person name="Riley R."/>
            <person name="LaButti K."/>
            <person name="Andreopoulos B."/>
            <person name="Lipzen A."/>
            <person name="Chen C."/>
            <person name="Yan M."/>
            <person name="Daum C."/>
            <person name="Ng V."/>
            <person name="Clum A."/>
            <person name="Steindorff A."/>
            <person name="Ohm R.A."/>
            <person name="Martin F."/>
            <person name="Silar P."/>
            <person name="Natvig D.O."/>
            <person name="Lalanne C."/>
            <person name="Gautier V."/>
            <person name="Ament-Velasquez S.L."/>
            <person name="Kruys A."/>
            <person name="Hutchinson M.I."/>
            <person name="Powell A.J."/>
            <person name="Barry K."/>
            <person name="Miller A.N."/>
            <person name="Grigoriev I.V."/>
            <person name="Debuchy R."/>
            <person name="Gladieux P."/>
            <person name="Hiltunen Thoren M."/>
            <person name="Johannesson H."/>
        </authorList>
    </citation>
    <scope>NUCLEOTIDE SEQUENCE</scope>
    <source>
        <strain evidence="2">FGSC 1904</strain>
    </source>
</reference>
<gene>
    <name evidence="2" type="ORF">B0T20DRAFT_102431</name>
</gene>
<organism evidence="2 3">
    <name type="scientific">Sordaria brevicollis</name>
    <dbReference type="NCBI Taxonomy" id="83679"/>
    <lineage>
        <taxon>Eukaryota</taxon>
        <taxon>Fungi</taxon>
        <taxon>Dikarya</taxon>
        <taxon>Ascomycota</taxon>
        <taxon>Pezizomycotina</taxon>
        <taxon>Sordariomycetes</taxon>
        <taxon>Sordariomycetidae</taxon>
        <taxon>Sordariales</taxon>
        <taxon>Sordariaceae</taxon>
        <taxon>Sordaria</taxon>
    </lineage>
</organism>
<dbReference type="Gene3D" id="2.40.160.20">
    <property type="match status" value="1"/>
</dbReference>
<evidence type="ECO:0000313" key="2">
    <source>
        <dbReference type="EMBL" id="KAK3388770.1"/>
    </source>
</evidence>
<name>A0AAE0NWJ3_SORBR</name>
<protein>
    <submittedName>
        <fullName evidence="2">Uncharacterized protein</fullName>
    </submittedName>
</protein>
<dbReference type="InterPro" id="IPR020915">
    <property type="entry name" value="UPF0311"/>
</dbReference>